<dbReference type="STRING" id="3885.V7B7T8"/>
<dbReference type="Pfam" id="PF14365">
    <property type="entry name" value="Neprosin_AP"/>
    <property type="match status" value="1"/>
</dbReference>
<dbReference type="Pfam" id="PF03080">
    <property type="entry name" value="Neprosin"/>
    <property type="match status" value="1"/>
</dbReference>
<feature type="domain" description="Neprosin PEP catalytic" evidence="1">
    <location>
        <begin position="124"/>
        <end position="374"/>
    </location>
</feature>
<evidence type="ECO:0000313" key="2">
    <source>
        <dbReference type="EMBL" id="ESW13952.1"/>
    </source>
</evidence>
<organism evidence="2 3">
    <name type="scientific">Phaseolus vulgaris</name>
    <name type="common">Kidney bean</name>
    <name type="synonym">French bean</name>
    <dbReference type="NCBI Taxonomy" id="3885"/>
    <lineage>
        <taxon>Eukaryota</taxon>
        <taxon>Viridiplantae</taxon>
        <taxon>Streptophyta</taxon>
        <taxon>Embryophyta</taxon>
        <taxon>Tracheophyta</taxon>
        <taxon>Spermatophyta</taxon>
        <taxon>Magnoliopsida</taxon>
        <taxon>eudicotyledons</taxon>
        <taxon>Gunneridae</taxon>
        <taxon>Pentapetalae</taxon>
        <taxon>rosids</taxon>
        <taxon>fabids</taxon>
        <taxon>Fabales</taxon>
        <taxon>Fabaceae</taxon>
        <taxon>Papilionoideae</taxon>
        <taxon>50 kb inversion clade</taxon>
        <taxon>NPAAA clade</taxon>
        <taxon>indigoferoid/millettioid clade</taxon>
        <taxon>Phaseoleae</taxon>
        <taxon>Phaseolus</taxon>
    </lineage>
</organism>
<dbReference type="Gene3D" id="3.90.1320.10">
    <property type="entry name" value="Outer-capsid protein sigma 3, large lobe"/>
    <property type="match status" value="1"/>
</dbReference>
<dbReference type="PANTHER" id="PTHR31589:SF223">
    <property type="entry name" value="PROTEIN, PUTATIVE (DUF239)-RELATED"/>
    <property type="match status" value="1"/>
</dbReference>
<feature type="non-terminal residue" evidence="2">
    <location>
        <position position="1"/>
    </location>
</feature>
<accession>V7B7T8</accession>
<dbReference type="SMR" id="V7B7T8"/>
<evidence type="ECO:0000259" key="1">
    <source>
        <dbReference type="PROSITE" id="PS52045"/>
    </source>
</evidence>
<dbReference type="OMA" id="YEHFQSI"/>
<name>V7B7T8_PHAVU</name>
<dbReference type="OrthoDB" id="1858978at2759"/>
<dbReference type="InterPro" id="IPR053168">
    <property type="entry name" value="Glutamic_endopeptidase"/>
</dbReference>
<sequence length="375" mass="42420">NCHDNHAVHGIQHTLQEDLELERQLQHINKTPVKSVHTKFGYIVDCIDIYKQPAFDHPLLKKHKLQRKPSFQNSFEKASVMNSSTKSIFGLEKDECPRGTVPIRRTTKDNLIQNKLLSNNHILVQDLPGVHLAEVYLIGDGPYYKVSGTNSIYNPKVSRNDQMSLSHIWVQNGLEDGTNKISVGWHVAPQFHGDTKTYIYSSWTSDNYKKTGCFNLYCSGFVQTHPTKYIGARLERMSTYGGIMMETKFFIAQDMKGNWWINYMGQNIGYFPSKLFSNMTSADQAGWGGRTSTPPGTPSPQMGSGYFPDENFSHACYFRHISYQNVSRTDYGPIQYDTNTFKDNSKCFGVDYYDNLGGQVGYSLQFGGPGGECGN</sequence>
<dbReference type="PROSITE" id="PS52045">
    <property type="entry name" value="NEPROSIN_PEP_CD"/>
    <property type="match status" value="1"/>
</dbReference>
<reference evidence="3" key="1">
    <citation type="journal article" date="2014" name="Nat. Genet.">
        <title>A reference genome for common bean and genome-wide analysis of dual domestications.</title>
        <authorList>
            <person name="Schmutz J."/>
            <person name="McClean P.E."/>
            <person name="Mamidi S."/>
            <person name="Wu G.A."/>
            <person name="Cannon S.B."/>
            <person name="Grimwood J."/>
            <person name="Jenkins J."/>
            <person name="Shu S."/>
            <person name="Song Q."/>
            <person name="Chavarro C."/>
            <person name="Torres-Torres M."/>
            <person name="Geffroy V."/>
            <person name="Moghaddam S.M."/>
            <person name="Gao D."/>
            <person name="Abernathy B."/>
            <person name="Barry K."/>
            <person name="Blair M."/>
            <person name="Brick M.A."/>
            <person name="Chovatia M."/>
            <person name="Gepts P."/>
            <person name="Goodstein D.M."/>
            <person name="Gonzales M."/>
            <person name="Hellsten U."/>
            <person name="Hyten D.L."/>
            <person name="Jia G."/>
            <person name="Kelly J.D."/>
            <person name="Kudrna D."/>
            <person name="Lee R."/>
            <person name="Richard M.M."/>
            <person name="Miklas P.N."/>
            <person name="Osorno J.M."/>
            <person name="Rodrigues J."/>
            <person name="Thareau V."/>
            <person name="Urrea C.A."/>
            <person name="Wang M."/>
            <person name="Yu Y."/>
            <person name="Zhang M."/>
            <person name="Wing R.A."/>
            <person name="Cregan P.B."/>
            <person name="Rokhsar D.S."/>
            <person name="Jackson S.A."/>
        </authorList>
    </citation>
    <scope>NUCLEOTIDE SEQUENCE [LARGE SCALE GENOMIC DNA]</scope>
    <source>
        <strain evidence="3">cv. G19833</strain>
    </source>
</reference>
<gene>
    <name evidence="2" type="ORF">PHAVU_008G240400g</name>
</gene>
<dbReference type="Proteomes" id="UP000000226">
    <property type="component" value="Chromosome 8"/>
</dbReference>
<dbReference type="AlphaFoldDB" id="V7B7T8"/>
<dbReference type="PANTHER" id="PTHR31589">
    <property type="entry name" value="PROTEIN, PUTATIVE (DUF239)-RELATED-RELATED"/>
    <property type="match status" value="1"/>
</dbReference>
<evidence type="ECO:0000313" key="3">
    <source>
        <dbReference type="Proteomes" id="UP000000226"/>
    </source>
</evidence>
<dbReference type="EMBL" id="CM002295">
    <property type="protein sequence ID" value="ESW13952.1"/>
    <property type="molecule type" value="Genomic_DNA"/>
</dbReference>
<proteinExistence type="predicted"/>
<protein>
    <recommendedName>
        <fullName evidence="1">Neprosin PEP catalytic domain-containing protein</fullName>
    </recommendedName>
</protein>
<dbReference type="eggNOG" id="ENOG502SKYX">
    <property type="taxonomic scope" value="Eukaryota"/>
</dbReference>
<dbReference type="InterPro" id="IPR025521">
    <property type="entry name" value="Neprosin_propep"/>
</dbReference>
<dbReference type="Gramene" id="ESW13952">
    <property type="protein sequence ID" value="ESW13952"/>
    <property type="gene ID" value="PHAVU_008G240400g"/>
</dbReference>
<keyword evidence="3" id="KW-1185">Reference proteome</keyword>
<dbReference type="InterPro" id="IPR004314">
    <property type="entry name" value="Neprosin"/>
</dbReference>